<dbReference type="Pfam" id="PF04854">
    <property type="entry name" value="DUF624"/>
    <property type="match status" value="1"/>
</dbReference>
<keyword evidence="1" id="KW-0472">Membrane</keyword>
<evidence type="ECO:0000313" key="3">
    <source>
        <dbReference type="Proteomes" id="UP001549104"/>
    </source>
</evidence>
<evidence type="ECO:0000256" key="1">
    <source>
        <dbReference type="SAM" id="Phobius"/>
    </source>
</evidence>
<accession>A0ABV2K9J0</accession>
<keyword evidence="3" id="KW-1185">Reference proteome</keyword>
<reference evidence="2 3" key="1">
    <citation type="submission" date="2024-06" db="EMBL/GenBank/DDBJ databases">
        <title>Sorghum-associated microbial communities from plants grown in Nebraska, USA.</title>
        <authorList>
            <person name="Schachtman D."/>
        </authorList>
    </citation>
    <scope>NUCLEOTIDE SEQUENCE [LARGE SCALE GENOMIC DNA]</scope>
    <source>
        <strain evidence="2 3">1288</strain>
    </source>
</reference>
<sequence length="211" mass="24695">MNPTSGFIYNVFEWITRFAYLNLLWILFSLAGGIIFGFFPATIAMFAITREWLKGNTEKPILKAFWEYYRRDFLKSNLLGIFISIIIFLITIDIIYIQSNTNGDLTWTYIPLFAFMLLFIMLLFYIFPAFVHYDIKVQYVMKNSFFIMLINPFNSLLIILCLVPLFFIMKGFPALAFIFGGSSYAYITMWISLHAFNKTNKKNGNPVNIEN</sequence>
<comment type="caution">
    <text evidence="2">The sequence shown here is derived from an EMBL/GenBank/DDBJ whole genome shotgun (WGS) entry which is preliminary data.</text>
</comment>
<keyword evidence="1" id="KW-0812">Transmembrane</keyword>
<dbReference type="Proteomes" id="UP001549104">
    <property type="component" value="Unassembled WGS sequence"/>
</dbReference>
<feature type="transmembrane region" description="Helical" evidence="1">
    <location>
        <begin position="145"/>
        <end position="168"/>
    </location>
</feature>
<feature type="transmembrane region" description="Helical" evidence="1">
    <location>
        <begin position="78"/>
        <end position="97"/>
    </location>
</feature>
<feature type="transmembrane region" description="Helical" evidence="1">
    <location>
        <begin position="20"/>
        <end position="48"/>
    </location>
</feature>
<evidence type="ECO:0000313" key="2">
    <source>
        <dbReference type="EMBL" id="MET3656749.1"/>
    </source>
</evidence>
<protein>
    <submittedName>
        <fullName evidence="2">Membrane protein YesL</fullName>
    </submittedName>
</protein>
<name>A0ABV2K9J0_SPOPS</name>
<feature type="transmembrane region" description="Helical" evidence="1">
    <location>
        <begin position="109"/>
        <end position="133"/>
    </location>
</feature>
<organism evidence="2 3">
    <name type="scientific">Sporosarcina psychrophila</name>
    <name type="common">Bacillus psychrophilus</name>
    <dbReference type="NCBI Taxonomy" id="1476"/>
    <lineage>
        <taxon>Bacteria</taxon>
        <taxon>Bacillati</taxon>
        <taxon>Bacillota</taxon>
        <taxon>Bacilli</taxon>
        <taxon>Bacillales</taxon>
        <taxon>Caryophanaceae</taxon>
        <taxon>Sporosarcina</taxon>
    </lineage>
</organism>
<gene>
    <name evidence="2" type="ORF">ABIC55_001836</name>
</gene>
<proteinExistence type="predicted"/>
<dbReference type="InterPro" id="IPR006938">
    <property type="entry name" value="DUF624"/>
</dbReference>
<keyword evidence="1" id="KW-1133">Transmembrane helix</keyword>
<dbReference type="RefSeq" id="WP_187047658.1">
    <property type="nucleotide sequence ID" value="NZ_JBEPME010000002.1"/>
</dbReference>
<dbReference type="EMBL" id="JBEPME010000002">
    <property type="protein sequence ID" value="MET3656749.1"/>
    <property type="molecule type" value="Genomic_DNA"/>
</dbReference>
<feature type="transmembrane region" description="Helical" evidence="1">
    <location>
        <begin position="174"/>
        <end position="193"/>
    </location>
</feature>